<accession>A0A0F9MRD1</accession>
<evidence type="ECO:0000256" key="1">
    <source>
        <dbReference type="SAM" id="Phobius"/>
    </source>
</evidence>
<sequence length="100" mass="11217">MIDWNAVLSWPNLLANGIILILALGALAWGYWWKGRRRRESKLPRELGEMLDRVTAEQEAMCDPPTDLSRCNRPMMGSRCISVAGHGGPHNWPPPLRGPS</sequence>
<protein>
    <submittedName>
        <fullName evidence="2">Uncharacterized protein</fullName>
    </submittedName>
</protein>
<gene>
    <name evidence="2" type="ORF">LCGC14_1042200</name>
</gene>
<evidence type="ECO:0000313" key="2">
    <source>
        <dbReference type="EMBL" id="KKN09880.1"/>
    </source>
</evidence>
<name>A0A0F9MRD1_9ZZZZ</name>
<feature type="transmembrane region" description="Helical" evidence="1">
    <location>
        <begin position="13"/>
        <end position="33"/>
    </location>
</feature>
<keyword evidence="1" id="KW-1133">Transmembrane helix</keyword>
<organism evidence="2">
    <name type="scientific">marine sediment metagenome</name>
    <dbReference type="NCBI Taxonomy" id="412755"/>
    <lineage>
        <taxon>unclassified sequences</taxon>
        <taxon>metagenomes</taxon>
        <taxon>ecological metagenomes</taxon>
    </lineage>
</organism>
<keyword evidence="1" id="KW-0812">Transmembrane</keyword>
<reference evidence="2" key="1">
    <citation type="journal article" date="2015" name="Nature">
        <title>Complex archaea that bridge the gap between prokaryotes and eukaryotes.</title>
        <authorList>
            <person name="Spang A."/>
            <person name="Saw J.H."/>
            <person name="Jorgensen S.L."/>
            <person name="Zaremba-Niedzwiedzka K."/>
            <person name="Martijn J."/>
            <person name="Lind A.E."/>
            <person name="van Eijk R."/>
            <person name="Schleper C."/>
            <person name="Guy L."/>
            <person name="Ettema T.J."/>
        </authorList>
    </citation>
    <scope>NUCLEOTIDE SEQUENCE</scope>
</reference>
<keyword evidence="1" id="KW-0472">Membrane</keyword>
<dbReference type="EMBL" id="LAZR01004299">
    <property type="protein sequence ID" value="KKN09880.1"/>
    <property type="molecule type" value="Genomic_DNA"/>
</dbReference>
<dbReference type="AlphaFoldDB" id="A0A0F9MRD1"/>
<comment type="caution">
    <text evidence="2">The sequence shown here is derived from an EMBL/GenBank/DDBJ whole genome shotgun (WGS) entry which is preliminary data.</text>
</comment>
<proteinExistence type="predicted"/>